<sequence>MRLKKLIPLMLALGISQAYAADSGKEITIGVSPGPYGDMVTKAIKPEMVKKGYEVKVREFSDYIQPNLALSNKSIDANLFQNRRYLDRFSADKGLKLAEVITVPTASMGFYSNKVRSLDELKAGDIVTLPNDPSNLARSLDFLQKYGLIKINPEITPTKASLRDITENPKGLVFKPLEAAQLPRALGGVTGSLINANFAISAGLNLSDAIQLDVLPEDLKNMIVVRAEDADKPFAQDLKAAVQSPEFAAFFEDKNSMFHAFQKPEWMKKKGTQSE</sequence>
<evidence type="ECO:0000256" key="3">
    <source>
        <dbReference type="ARBA" id="ARBA00022729"/>
    </source>
</evidence>
<dbReference type="SUPFAM" id="SSF53850">
    <property type="entry name" value="Periplasmic binding protein-like II"/>
    <property type="match status" value="1"/>
</dbReference>
<keyword evidence="5" id="KW-0564">Palmitate</keyword>
<dbReference type="PANTHER" id="PTHR30429">
    <property type="entry name" value="D-METHIONINE-BINDING LIPOPROTEIN METQ"/>
    <property type="match status" value="1"/>
</dbReference>
<dbReference type="Proteomes" id="UP001269968">
    <property type="component" value="Unassembled WGS sequence"/>
</dbReference>
<dbReference type="Proteomes" id="UP000762586">
    <property type="component" value="Unassembled WGS sequence"/>
</dbReference>
<dbReference type="Proteomes" id="UP000768524">
    <property type="component" value="Unassembled WGS sequence"/>
</dbReference>
<dbReference type="InterPro" id="IPR004872">
    <property type="entry name" value="Lipoprotein_NlpA"/>
</dbReference>
<dbReference type="EMBL" id="JACGEP010000027">
    <property type="protein sequence ID" value="MBN3052222.1"/>
    <property type="molecule type" value="Genomic_DNA"/>
</dbReference>
<evidence type="ECO:0000256" key="2">
    <source>
        <dbReference type="ARBA" id="ARBA00008973"/>
    </source>
</evidence>
<evidence type="ECO:0000313" key="10">
    <source>
        <dbReference type="EMBL" id="MDY4378502.1"/>
    </source>
</evidence>
<evidence type="ECO:0000313" key="8">
    <source>
        <dbReference type="EMBL" id="MBN3052222.1"/>
    </source>
</evidence>
<dbReference type="EMBL" id="CP065031">
    <property type="protein sequence ID" value="QPK25966.1"/>
    <property type="molecule type" value="Genomic_DNA"/>
</dbReference>
<evidence type="ECO:0000256" key="6">
    <source>
        <dbReference type="ARBA" id="ARBA00023288"/>
    </source>
</evidence>
<evidence type="ECO:0000256" key="1">
    <source>
        <dbReference type="ARBA" id="ARBA00004635"/>
    </source>
</evidence>
<evidence type="ECO:0000256" key="4">
    <source>
        <dbReference type="ARBA" id="ARBA00023136"/>
    </source>
</evidence>
<comment type="similarity">
    <text evidence="2">Belongs to the NlpA lipoprotein family.</text>
</comment>
<keyword evidence="13" id="KW-1185">Reference proteome</keyword>
<keyword evidence="4" id="KW-0472">Membrane</keyword>
<gene>
    <name evidence="11" type="ORF">F126LOC_009415</name>
    <name evidence="8" type="ORF">H4F45_12180</name>
    <name evidence="9" type="ORF">H4F48_13320</name>
    <name evidence="10" type="ORF">SOV92_11795</name>
</gene>
<dbReference type="PANTHER" id="PTHR30429:SF0">
    <property type="entry name" value="METHIONINE-BINDING LIPOPROTEIN METQ"/>
    <property type="match status" value="1"/>
</dbReference>
<evidence type="ECO:0000256" key="5">
    <source>
        <dbReference type="ARBA" id="ARBA00023139"/>
    </source>
</evidence>
<feature type="chain" id="PRO_5044603688" evidence="7">
    <location>
        <begin position="21"/>
        <end position="275"/>
    </location>
</feature>
<dbReference type="Gene3D" id="3.40.190.10">
    <property type="entry name" value="Periplasmic binding protein-like II"/>
    <property type="match status" value="2"/>
</dbReference>
<reference evidence="10" key="3">
    <citation type="submission" date="2023-11" db="EMBL/GenBank/DDBJ databases">
        <title>Comparative genomics revealed phylogeny of phytopathogenic Pectobacterium aroidearum based on whole-genome sequencing and function of putative horizontal acquire islands in P. aroidearum PccS1.</title>
        <authorList>
            <person name="Fan J."/>
            <person name="Yang L."/>
        </authorList>
    </citation>
    <scope>NUCLEOTIDE SEQUENCE</scope>
    <source>
        <strain evidence="10">NJAU140</strain>
    </source>
</reference>
<evidence type="ECO:0000313" key="9">
    <source>
        <dbReference type="EMBL" id="MBN3107050.1"/>
    </source>
</evidence>
<dbReference type="Proteomes" id="UP000269351">
    <property type="component" value="Chromosome"/>
</dbReference>
<evidence type="ECO:0000313" key="13">
    <source>
        <dbReference type="Proteomes" id="UP000762586"/>
    </source>
</evidence>
<dbReference type="Pfam" id="PF03180">
    <property type="entry name" value="Lipoprotein_9"/>
    <property type="match status" value="1"/>
</dbReference>
<dbReference type="AlphaFoldDB" id="A0A433NAL2"/>
<name>A0A433NAL2_9GAMM</name>
<protein>
    <submittedName>
        <fullName evidence="10">MetQ/NlpA family ABC transporter substrate-binding protein</fullName>
    </submittedName>
    <submittedName>
        <fullName evidence="8">Metal ABC transporter substrate-binding protein</fullName>
    </submittedName>
</protein>
<feature type="signal peptide" evidence="7">
    <location>
        <begin position="1"/>
        <end position="20"/>
    </location>
</feature>
<dbReference type="EMBL" id="JAXHOZ010000046">
    <property type="protein sequence ID" value="MDY4378502.1"/>
    <property type="molecule type" value="Genomic_DNA"/>
</dbReference>
<keyword evidence="6" id="KW-0449">Lipoprotein</keyword>
<organism evidence="8 14">
    <name type="scientific">Pectobacterium brasiliense</name>
    <dbReference type="NCBI Taxonomy" id="180957"/>
    <lineage>
        <taxon>Bacteria</taxon>
        <taxon>Pseudomonadati</taxon>
        <taxon>Pseudomonadota</taxon>
        <taxon>Gammaproteobacteria</taxon>
        <taxon>Enterobacterales</taxon>
        <taxon>Pectobacteriaceae</taxon>
        <taxon>Pectobacterium</taxon>
    </lineage>
</organism>
<dbReference type="RefSeq" id="WP_039288787.1">
    <property type="nucleotide sequence ID" value="NZ_BSWF01000006.1"/>
</dbReference>
<dbReference type="GO" id="GO:0016020">
    <property type="term" value="C:membrane"/>
    <property type="evidence" value="ECO:0007669"/>
    <property type="project" value="UniProtKB-SubCell"/>
</dbReference>
<accession>A0A433NAL2</accession>
<evidence type="ECO:0000313" key="12">
    <source>
        <dbReference type="Proteomes" id="UP000269351"/>
    </source>
</evidence>
<evidence type="ECO:0000313" key="11">
    <source>
        <dbReference type="EMBL" id="QPK25966.1"/>
    </source>
</evidence>
<proteinExistence type="inferred from homology"/>
<reference evidence="11 12" key="2">
    <citation type="submission" date="2020-11" db="EMBL/GenBank/DDBJ databases">
        <title>Complete genome sequence of Pectobacterium brasiliense strain F126.</title>
        <authorList>
            <person name="Miroshnikov K."/>
            <person name="Vo T.N.H."/>
            <person name="Khodykina M.V."/>
            <person name="Kabanova A.P."/>
            <person name="Shneider M."/>
            <person name="Korzhenkov A."/>
            <person name="Toschakov S.V."/>
            <person name="Miroshnikov K.A."/>
            <person name="Ignatov A.N."/>
            <person name="Mikhailova Y.V."/>
            <person name="Shelenkov A."/>
            <person name="Yanushevich Y.G."/>
            <person name="Evseev P.V."/>
        </authorList>
    </citation>
    <scope>NUCLEOTIDE SEQUENCE [LARGE SCALE GENOMIC DNA]</scope>
    <source>
        <strain evidence="11 12">F126</strain>
    </source>
</reference>
<comment type="subcellular location">
    <subcellularLocation>
        <location evidence="1">Membrane</location>
        <topology evidence="1">Lipid-anchor</topology>
    </subcellularLocation>
</comment>
<evidence type="ECO:0000313" key="14">
    <source>
        <dbReference type="Proteomes" id="UP000768524"/>
    </source>
</evidence>
<keyword evidence="3 7" id="KW-0732">Signal</keyword>
<evidence type="ECO:0000256" key="7">
    <source>
        <dbReference type="SAM" id="SignalP"/>
    </source>
</evidence>
<reference evidence="8 13" key="1">
    <citation type="submission" date="2020-07" db="EMBL/GenBank/DDBJ databases">
        <title>A pangenomic view of the genus Pectobacterium provides insights into genome organization, phylogeny, and virulence.</title>
        <authorList>
            <person name="Jonkheer E."/>
            <person name="Brankovics B."/>
            <person name="Houwers I."/>
            <person name="Van Der Wolf J."/>
            <person name="Bonants P."/>
            <person name="Vreeburg R."/>
            <person name="Bollema R."/>
            <person name="De Haan J."/>
            <person name="Berke L."/>
            <person name="De Ridder D."/>
            <person name="Smit S."/>
            <person name="Van Der Lee T.A.J."/>
        </authorList>
    </citation>
    <scope>NUCLEOTIDE SEQUENCE</scope>
    <source>
        <strain evidence="9 13">NAK:384</strain>
        <strain evidence="8">NAK:433</strain>
    </source>
</reference>
<dbReference type="EMBL" id="JACGET010000013">
    <property type="protein sequence ID" value="MBN3107050.1"/>
    <property type="molecule type" value="Genomic_DNA"/>
</dbReference>